<dbReference type="KEGG" id="scib:HUG20_16145"/>
<feature type="domain" description="Alcohol dehydrogenase-like C-terminal" evidence="1">
    <location>
        <begin position="4"/>
        <end position="49"/>
    </location>
</feature>
<name>A0A7T7CGK4_9BACI</name>
<accession>A0A7T7CGK4</accession>
<dbReference type="Gene3D" id="3.40.50.720">
    <property type="entry name" value="NAD(P)-binding Rossmann-like Domain"/>
    <property type="match status" value="1"/>
</dbReference>
<reference evidence="2 3" key="1">
    <citation type="submission" date="2020-06" db="EMBL/GenBank/DDBJ databases">
        <title>Genomic analysis of Salicibibacter sp. NKC21-4.</title>
        <authorList>
            <person name="Oh Y.J."/>
        </authorList>
    </citation>
    <scope>NUCLEOTIDE SEQUENCE [LARGE SCALE GENOMIC DNA]</scope>
    <source>
        <strain evidence="2 3">NKC21-4</strain>
    </source>
</reference>
<sequence>MELNAATFAKEKGATVIIIDGVEGRLENALKFGAAHTINFKEHETVKQREKRYLS</sequence>
<gene>
    <name evidence="2" type="ORF">HUG20_16145</name>
</gene>
<evidence type="ECO:0000259" key="1">
    <source>
        <dbReference type="Pfam" id="PF00107"/>
    </source>
</evidence>
<dbReference type="InterPro" id="IPR036291">
    <property type="entry name" value="NAD(P)-bd_dom_sf"/>
</dbReference>
<dbReference type="RefSeq" id="WP_200085718.1">
    <property type="nucleotide sequence ID" value="NZ_CP054706.1"/>
</dbReference>
<dbReference type="SUPFAM" id="SSF51735">
    <property type="entry name" value="NAD(P)-binding Rossmann-fold domains"/>
    <property type="match status" value="1"/>
</dbReference>
<dbReference type="AlphaFoldDB" id="A0A7T7CGK4"/>
<organism evidence="2 3">
    <name type="scientific">Salicibibacter cibi</name>
    <dbReference type="NCBI Taxonomy" id="2743001"/>
    <lineage>
        <taxon>Bacteria</taxon>
        <taxon>Bacillati</taxon>
        <taxon>Bacillota</taxon>
        <taxon>Bacilli</taxon>
        <taxon>Bacillales</taxon>
        <taxon>Bacillaceae</taxon>
        <taxon>Salicibibacter</taxon>
    </lineage>
</organism>
<protein>
    <recommendedName>
        <fullName evidence="1">Alcohol dehydrogenase-like C-terminal domain-containing protein</fullName>
    </recommendedName>
</protein>
<keyword evidence="3" id="KW-1185">Reference proteome</keyword>
<evidence type="ECO:0000313" key="2">
    <source>
        <dbReference type="EMBL" id="QQK81287.1"/>
    </source>
</evidence>
<dbReference type="EMBL" id="CP054706">
    <property type="protein sequence ID" value="QQK81287.1"/>
    <property type="molecule type" value="Genomic_DNA"/>
</dbReference>
<dbReference type="Proteomes" id="UP000595349">
    <property type="component" value="Chromosome"/>
</dbReference>
<proteinExistence type="predicted"/>
<evidence type="ECO:0000313" key="3">
    <source>
        <dbReference type="Proteomes" id="UP000595349"/>
    </source>
</evidence>
<dbReference type="InterPro" id="IPR013149">
    <property type="entry name" value="ADH-like_C"/>
</dbReference>
<dbReference type="Pfam" id="PF00107">
    <property type="entry name" value="ADH_zinc_N"/>
    <property type="match status" value="1"/>
</dbReference>